<dbReference type="Pfam" id="PF19502">
    <property type="entry name" value="DUF6036"/>
    <property type="match status" value="1"/>
</dbReference>
<evidence type="ECO:0000259" key="1">
    <source>
        <dbReference type="Pfam" id="PF19502"/>
    </source>
</evidence>
<keyword evidence="3" id="KW-1185">Reference proteome</keyword>
<dbReference type="EMBL" id="NGMO01000002">
    <property type="protein sequence ID" value="OTP11057.1"/>
    <property type="molecule type" value="Genomic_DNA"/>
</dbReference>
<accession>A0A242K067</accession>
<evidence type="ECO:0000313" key="2">
    <source>
        <dbReference type="EMBL" id="OTP11057.1"/>
    </source>
</evidence>
<name>A0A242K067_9ENTE</name>
<sequence length="135" mass="15801">MLEDFRMTYDIDFMVQAINDASKETTFRELMFQNDIEDVTVVEVPPLEEIEFQDSIEFSNLTIYIPTIEYFAITKLFSDRSKDEYDLVNKGIIDACDSEKLRKMIQLYKGDVLNVNNPNSNFNTLKDFLKSRGIE</sequence>
<organism evidence="2 3">
    <name type="scientific">Candidatus Enterococcus wittei</name>
    <dbReference type="NCBI Taxonomy" id="1987383"/>
    <lineage>
        <taxon>Bacteria</taxon>
        <taxon>Bacillati</taxon>
        <taxon>Bacillota</taxon>
        <taxon>Bacilli</taxon>
        <taxon>Lactobacillales</taxon>
        <taxon>Enterococcaceae</taxon>
        <taxon>Enterococcus</taxon>
    </lineage>
</organism>
<proteinExistence type="predicted"/>
<dbReference type="Proteomes" id="UP000194933">
    <property type="component" value="Unassembled WGS sequence"/>
</dbReference>
<comment type="caution">
    <text evidence="2">The sequence shown here is derived from an EMBL/GenBank/DDBJ whole genome shotgun (WGS) entry which is preliminary data.</text>
</comment>
<feature type="domain" description="DUF6036" evidence="1">
    <location>
        <begin position="5"/>
        <end position="117"/>
    </location>
</feature>
<dbReference type="AlphaFoldDB" id="A0A242K067"/>
<gene>
    <name evidence="2" type="ORF">A5844_001191</name>
</gene>
<protein>
    <recommendedName>
        <fullName evidence="1">DUF6036 domain-containing protein</fullName>
    </recommendedName>
</protein>
<reference evidence="2 3" key="1">
    <citation type="submission" date="2017-05" db="EMBL/GenBank/DDBJ databases">
        <title>The Genome Sequence of Enterococcus sp. 10A9_DIV0425.</title>
        <authorList>
            <consortium name="The Broad Institute Genomics Platform"/>
            <consortium name="The Broad Institute Genomic Center for Infectious Diseases"/>
            <person name="Earl A."/>
            <person name="Manson A."/>
            <person name="Schwartman J."/>
            <person name="Gilmore M."/>
            <person name="Abouelleil A."/>
            <person name="Cao P."/>
            <person name="Chapman S."/>
            <person name="Cusick C."/>
            <person name="Shea T."/>
            <person name="Young S."/>
            <person name="Neafsey D."/>
            <person name="Nusbaum C."/>
            <person name="Birren B."/>
        </authorList>
    </citation>
    <scope>NUCLEOTIDE SEQUENCE [LARGE SCALE GENOMIC DNA]</scope>
    <source>
        <strain evidence="2 3">10A9_DIV0425</strain>
    </source>
</reference>
<dbReference type="InterPro" id="IPR045792">
    <property type="entry name" value="DUF6036"/>
</dbReference>
<evidence type="ECO:0000313" key="3">
    <source>
        <dbReference type="Proteomes" id="UP000194933"/>
    </source>
</evidence>